<reference evidence="3" key="1">
    <citation type="submission" date="2023-08" db="EMBL/GenBank/DDBJ databases">
        <authorList>
            <person name="Audoor S."/>
            <person name="Bilcke G."/>
        </authorList>
    </citation>
    <scope>NUCLEOTIDE SEQUENCE</scope>
</reference>
<feature type="compositionally biased region" description="Polar residues" evidence="1">
    <location>
        <begin position="167"/>
        <end position="188"/>
    </location>
</feature>
<evidence type="ECO:0000256" key="2">
    <source>
        <dbReference type="SAM" id="Phobius"/>
    </source>
</evidence>
<feature type="compositionally biased region" description="Low complexity" evidence="1">
    <location>
        <begin position="42"/>
        <end position="56"/>
    </location>
</feature>
<dbReference type="EMBL" id="CAKOGP040001969">
    <property type="protein sequence ID" value="CAJ1958194.1"/>
    <property type="molecule type" value="Genomic_DNA"/>
</dbReference>
<comment type="caution">
    <text evidence="3">The sequence shown here is derived from an EMBL/GenBank/DDBJ whole genome shotgun (WGS) entry which is preliminary data.</text>
</comment>
<organism evidence="3 4">
    <name type="scientific">Cylindrotheca closterium</name>
    <dbReference type="NCBI Taxonomy" id="2856"/>
    <lineage>
        <taxon>Eukaryota</taxon>
        <taxon>Sar</taxon>
        <taxon>Stramenopiles</taxon>
        <taxon>Ochrophyta</taxon>
        <taxon>Bacillariophyta</taxon>
        <taxon>Bacillariophyceae</taxon>
        <taxon>Bacillariophycidae</taxon>
        <taxon>Bacillariales</taxon>
        <taxon>Bacillariaceae</taxon>
        <taxon>Cylindrotheca</taxon>
    </lineage>
</organism>
<gene>
    <name evidence="3" type="ORF">CYCCA115_LOCUS17069</name>
</gene>
<feature type="transmembrane region" description="Helical" evidence="2">
    <location>
        <begin position="440"/>
        <end position="457"/>
    </location>
</feature>
<feature type="compositionally biased region" description="Low complexity" evidence="1">
    <location>
        <begin position="238"/>
        <end position="257"/>
    </location>
</feature>
<feature type="compositionally biased region" description="Basic and acidic residues" evidence="1">
    <location>
        <begin position="157"/>
        <end position="166"/>
    </location>
</feature>
<dbReference type="Proteomes" id="UP001295423">
    <property type="component" value="Unassembled WGS sequence"/>
</dbReference>
<feature type="transmembrane region" description="Helical" evidence="2">
    <location>
        <begin position="369"/>
        <end position="389"/>
    </location>
</feature>
<feature type="transmembrane region" description="Helical" evidence="2">
    <location>
        <begin position="463"/>
        <end position="483"/>
    </location>
</feature>
<keyword evidence="4" id="KW-1185">Reference proteome</keyword>
<feature type="compositionally biased region" description="Polar residues" evidence="1">
    <location>
        <begin position="82"/>
        <end position="125"/>
    </location>
</feature>
<name>A0AAD2G0S0_9STRA</name>
<feature type="transmembrane region" description="Helical" evidence="2">
    <location>
        <begin position="576"/>
        <end position="597"/>
    </location>
</feature>
<feature type="transmembrane region" description="Helical" evidence="2">
    <location>
        <begin position="413"/>
        <end position="433"/>
    </location>
</feature>
<evidence type="ECO:0000313" key="3">
    <source>
        <dbReference type="EMBL" id="CAJ1958194.1"/>
    </source>
</evidence>
<keyword evidence="2" id="KW-1133">Transmembrane helix</keyword>
<keyword evidence="2" id="KW-0812">Transmembrane</keyword>
<sequence length="650" mass="72104">MTETTQKKKKTRKKSTDKIVKSKAAIGIEDGTGRKKKKKSSTNKAAASKSLDASSTKKTKQKRGRSTTKKNLKKGALKNKNFQESLASSVDTAKSTNKSNRSQNSFNQLRPSSLSDLRAPSQDTAASGRGRTPGRGVIAKRPRSATGLDHSGHLSIRRLEQAERGKSSSSLFRQSSNPNLSRQYSNPNLSRQNSGLSLGGGSRPRSLVQRARSTSTVEPPSSFTGRRMNRLGARGLKKSGSTSGLSRQSSRSSLYASSDDDGGSRSRSRSRTKLGGGDPDDLEKIIGMIESSNNPEILARQKPRSRYERFAQRNRLSSRSLDASVSGHTASTVGDEFSADETIWISGLRYIRLMAPTPRECKSDRIIRYMTWGAMILDFIAAMVSITTYESVTMCCGKPIFELLESRINWNEFVRIFTYIYVVLLFLEVIPVFNKEIPLNLINPLIGFTITMAMFFDDRIGEAITMWTMEAFAIAFEAVITCLRRKQHLRRIERIVECDDELAVRTGKRWARDNSTKQLNPADGIVEDPYSDLESLSGGSFYNSGDAKVNRFRIERERRHLKAGLLDDEITLRYHYIGSAINIGLVLISLSLIIGIGKNGGLCISNFEAPPIFKDDQLERCPSCVGAAETCEVCDATGGNQHQCYYPYKL</sequence>
<feature type="compositionally biased region" description="Polar residues" evidence="1">
    <location>
        <begin position="211"/>
        <end position="224"/>
    </location>
</feature>
<evidence type="ECO:0000313" key="4">
    <source>
        <dbReference type="Proteomes" id="UP001295423"/>
    </source>
</evidence>
<feature type="compositionally biased region" description="Basic residues" evidence="1">
    <location>
        <begin position="57"/>
        <end position="77"/>
    </location>
</feature>
<proteinExistence type="predicted"/>
<dbReference type="AlphaFoldDB" id="A0AAD2G0S0"/>
<protein>
    <submittedName>
        <fullName evidence="3">Uncharacterized protein</fullName>
    </submittedName>
</protein>
<evidence type="ECO:0000256" key="1">
    <source>
        <dbReference type="SAM" id="MobiDB-lite"/>
    </source>
</evidence>
<accession>A0AAD2G0S0</accession>
<keyword evidence="2" id="KW-0472">Membrane</keyword>
<feature type="region of interest" description="Disordered" evidence="1">
    <location>
        <begin position="1"/>
        <end position="283"/>
    </location>
</feature>